<gene>
    <name evidence="1" type="ORF">CSKR_201858</name>
</gene>
<dbReference type="Proteomes" id="UP000286415">
    <property type="component" value="Unassembled WGS sequence"/>
</dbReference>
<reference evidence="1 2" key="2">
    <citation type="journal article" date="2021" name="Genomics">
        <title>High-quality reference genome for Clonorchis sinensis.</title>
        <authorList>
            <person name="Young N.D."/>
            <person name="Stroehlein A.J."/>
            <person name="Kinkar L."/>
            <person name="Wang T."/>
            <person name="Sohn W.M."/>
            <person name="Chang B.C.H."/>
            <person name="Kaur P."/>
            <person name="Weisz D."/>
            <person name="Dudchenko O."/>
            <person name="Aiden E.L."/>
            <person name="Korhonen P.K."/>
            <person name="Gasser R.B."/>
        </authorList>
    </citation>
    <scope>NUCLEOTIDE SEQUENCE [LARGE SCALE GENOMIC DNA]</scope>
    <source>
        <strain evidence="1">Cs-k2</strain>
    </source>
</reference>
<dbReference type="AlphaFoldDB" id="A0A8T1MXH3"/>
<feature type="non-terminal residue" evidence="1">
    <location>
        <position position="1"/>
    </location>
</feature>
<comment type="caution">
    <text evidence="1">The sequence shown here is derived from an EMBL/GenBank/DDBJ whole genome shotgun (WGS) entry which is preliminary data.</text>
</comment>
<keyword evidence="2" id="KW-1185">Reference proteome</keyword>
<evidence type="ECO:0000313" key="1">
    <source>
        <dbReference type="EMBL" id="KAG5453863.1"/>
    </source>
</evidence>
<protein>
    <submittedName>
        <fullName evidence="1">Uncharacterized protein</fullName>
    </submittedName>
</protein>
<evidence type="ECO:0000313" key="2">
    <source>
        <dbReference type="Proteomes" id="UP000286415"/>
    </source>
</evidence>
<name>A0A8T1MXH3_CLOSI</name>
<reference evidence="1 2" key="1">
    <citation type="journal article" date="2018" name="Biotechnol. Adv.">
        <title>Improved genomic resources and new bioinformatic workflow for the carcinogenic parasite Clonorchis sinensis: Biotechnological implications.</title>
        <authorList>
            <person name="Wang D."/>
            <person name="Korhonen P.K."/>
            <person name="Gasser R.B."/>
            <person name="Young N.D."/>
        </authorList>
    </citation>
    <scope>NUCLEOTIDE SEQUENCE [LARGE SCALE GENOMIC DNA]</scope>
    <source>
        <strain evidence="1">Cs-k2</strain>
    </source>
</reference>
<accession>A0A8T1MXH3</accession>
<organism evidence="1 2">
    <name type="scientific">Clonorchis sinensis</name>
    <name type="common">Chinese liver fluke</name>
    <dbReference type="NCBI Taxonomy" id="79923"/>
    <lineage>
        <taxon>Eukaryota</taxon>
        <taxon>Metazoa</taxon>
        <taxon>Spiralia</taxon>
        <taxon>Lophotrochozoa</taxon>
        <taxon>Platyhelminthes</taxon>
        <taxon>Trematoda</taxon>
        <taxon>Digenea</taxon>
        <taxon>Opisthorchiida</taxon>
        <taxon>Opisthorchiata</taxon>
        <taxon>Opisthorchiidae</taxon>
        <taxon>Clonorchis</taxon>
    </lineage>
</organism>
<sequence length="60" mass="6500">YVINPLAQLKLALIKIPLHTDEPINNDIDKCGTEVIAPITPPDVGVPRANLQVNCLSLNL</sequence>
<proteinExistence type="predicted"/>
<dbReference type="EMBL" id="NIRI02000010">
    <property type="protein sequence ID" value="KAG5453863.1"/>
    <property type="molecule type" value="Genomic_DNA"/>
</dbReference>